<dbReference type="EMBL" id="JACHVA010000082">
    <property type="protein sequence ID" value="MBC2602116.1"/>
    <property type="molecule type" value="Genomic_DNA"/>
</dbReference>
<dbReference type="InterPro" id="IPR027492">
    <property type="entry name" value="RNA_MTrfase_RlmN"/>
</dbReference>
<keyword evidence="3 14" id="KW-0004">4Fe-4S</keyword>
<reference evidence="16 17" key="1">
    <citation type="submission" date="2020-07" db="EMBL/GenBank/DDBJ databases">
        <authorList>
            <person name="Feng X."/>
        </authorList>
    </citation>
    <scope>NUCLEOTIDE SEQUENCE [LARGE SCALE GENOMIC DNA]</scope>
    <source>
        <strain evidence="16 17">JCM14086</strain>
    </source>
</reference>
<keyword evidence="8 14" id="KW-0949">S-adenosyl-L-methionine</keyword>
<feature type="binding site" evidence="14">
    <location>
        <position position="128"/>
    </location>
    <ligand>
        <name>[4Fe-4S] cluster</name>
        <dbReference type="ChEBI" id="CHEBI:49883"/>
        <note>4Fe-4S-S-AdoMet</note>
    </ligand>
</feature>
<dbReference type="Pfam" id="PF21016">
    <property type="entry name" value="RlmN_N"/>
    <property type="match status" value="1"/>
</dbReference>
<dbReference type="InterPro" id="IPR013785">
    <property type="entry name" value="Aldolase_TIM"/>
</dbReference>
<keyword evidence="9 14" id="KW-0819">tRNA processing</keyword>
<dbReference type="SFLD" id="SFLDG01062">
    <property type="entry name" value="methyltransferase_(Class_A)"/>
    <property type="match status" value="1"/>
</dbReference>
<evidence type="ECO:0000256" key="9">
    <source>
        <dbReference type="ARBA" id="ARBA00022694"/>
    </source>
</evidence>
<comment type="miscellaneous">
    <text evidence="14">Reaction proceeds by a ping-pong mechanism involving intermediate methylation of a conserved cysteine residue.</text>
</comment>
<proteinExistence type="inferred from homology"/>
<keyword evidence="7 14" id="KW-0808">Transferase</keyword>
<keyword evidence="17" id="KW-1185">Reference proteome</keyword>
<keyword evidence="12 14" id="KW-0411">Iron-sulfur</keyword>
<feature type="binding site" evidence="14">
    <location>
        <position position="215"/>
    </location>
    <ligand>
        <name>S-adenosyl-L-methionine</name>
        <dbReference type="ChEBI" id="CHEBI:59789"/>
    </ligand>
</feature>
<dbReference type="SMART" id="SM00729">
    <property type="entry name" value="Elp3"/>
    <property type="match status" value="1"/>
</dbReference>
<gene>
    <name evidence="14 16" type="primary">rlmN</name>
    <name evidence="16" type="ORF">H5P30_10040</name>
</gene>
<keyword evidence="10 14" id="KW-0479">Metal-binding</keyword>
<organism evidence="16 17">
    <name type="scientific">Puniceicoccus vermicola</name>
    <dbReference type="NCBI Taxonomy" id="388746"/>
    <lineage>
        <taxon>Bacteria</taxon>
        <taxon>Pseudomonadati</taxon>
        <taxon>Verrucomicrobiota</taxon>
        <taxon>Opitutia</taxon>
        <taxon>Puniceicoccales</taxon>
        <taxon>Puniceicoccaceae</taxon>
        <taxon>Puniceicoccus</taxon>
    </lineage>
</organism>
<dbReference type="InterPro" id="IPR006638">
    <property type="entry name" value="Elp3/MiaA/NifB-like_rSAM"/>
</dbReference>
<dbReference type="Pfam" id="PF04055">
    <property type="entry name" value="Radical_SAM"/>
    <property type="match status" value="1"/>
</dbReference>
<dbReference type="EC" id="2.1.1.192" evidence="14"/>
<protein>
    <recommendedName>
        <fullName evidence="14">Probable dual-specificity RNA methyltransferase RlmN</fullName>
        <ecNumber evidence="14">2.1.1.192</ecNumber>
    </recommendedName>
    <alternativeName>
        <fullName evidence="14">23S rRNA (adenine(2503)-C(2))-methyltransferase</fullName>
    </alternativeName>
    <alternativeName>
        <fullName evidence="14">23S rRNA m2A2503 methyltransferase</fullName>
    </alternativeName>
    <alternativeName>
        <fullName evidence="14">Ribosomal RNA large subunit methyltransferase N</fullName>
    </alternativeName>
    <alternativeName>
        <fullName evidence="14">tRNA (adenine(37)-C(2))-methyltransferase</fullName>
    </alternativeName>
    <alternativeName>
        <fullName evidence="14">tRNA m2A37 methyltransferase</fullName>
    </alternativeName>
</protein>
<dbReference type="AlphaFoldDB" id="A0A7X1AY48"/>
<dbReference type="InterPro" id="IPR040072">
    <property type="entry name" value="Methyltransferase_A"/>
</dbReference>
<evidence type="ECO:0000256" key="13">
    <source>
        <dbReference type="ARBA" id="ARBA00023157"/>
    </source>
</evidence>
<evidence type="ECO:0000313" key="16">
    <source>
        <dbReference type="EMBL" id="MBC2602116.1"/>
    </source>
</evidence>
<evidence type="ECO:0000256" key="7">
    <source>
        <dbReference type="ARBA" id="ARBA00022679"/>
    </source>
</evidence>
<keyword evidence="11 14" id="KW-0408">Iron</keyword>
<name>A0A7X1AY48_9BACT</name>
<dbReference type="FunFam" id="3.20.20.70:FF:000014">
    <property type="entry name" value="Probable dual-specificity RNA methyltransferase RlmN"/>
    <property type="match status" value="1"/>
</dbReference>
<dbReference type="HAMAP" id="MF_01849">
    <property type="entry name" value="RNA_methyltr_RlmN"/>
    <property type="match status" value="1"/>
</dbReference>
<dbReference type="SFLD" id="SFLDF00275">
    <property type="entry name" value="adenosine_C2_methyltransferase"/>
    <property type="match status" value="1"/>
</dbReference>
<keyword evidence="5 14" id="KW-0698">rRNA processing</keyword>
<dbReference type="Gene3D" id="3.20.20.70">
    <property type="entry name" value="Aldolase class I"/>
    <property type="match status" value="1"/>
</dbReference>
<dbReference type="InterPro" id="IPR007197">
    <property type="entry name" value="rSAM"/>
</dbReference>
<dbReference type="GO" id="GO:0051539">
    <property type="term" value="F:4 iron, 4 sulfur cluster binding"/>
    <property type="evidence" value="ECO:0007669"/>
    <property type="project" value="UniProtKB-UniRule"/>
</dbReference>
<dbReference type="PROSITE" id="PS51918">
    <property type="entry name" value="RADICAL_SAM"/>
    <property type="match status" value="1"/>
</dbReference>
<dbReference type="GO" id="GO:0070475">
    <property type="term" value="P:rRNA base methylation"/>
    <property type="evidence" value="ECO:0007669"/>
    <property type="project" value="UniProtKB-UniRule"/>
</dbReference>
<dbReference type="SUPFAM" id="SSF102114">
    <property type="entry name" value="Radical SAM enzymes"/>
    <property type="match status" value="1"/>
</dbReference>
<evidence type="ECO:0000256" key="14">
    <source>
        <dbReference type="HAMAP-Rule" id="MF_01849"/>
    </source>
</evidence>
<comment type="catalytic activity">
    <reaction evidence="14">
        <text>adenosine(37) in tRNA + 2 reduced [2Fe-2S]-[ferredoxin] + 2 S-adenosyl-L-methionine = 2-methyladenosine(37) in tRNA + 5'-deoxyadenosine + L-methionine + 2 oxidized [2Fe-2S]-[ferredoxin] + S-adenosyl-L-homocysteine</text>
        <dbReference type="Rhea" id="RHEA:43332"/>
        <dbReference type="Rhea" id="RHEA-COMP:10000"/>
        <dbReference type="Rhea" id="RHEA-COMP:10001"/>
        <dbReference type="Rhea" id="RHEA-COMP:10162"/>
        <dbReference type="Rhea" id="RHEA-COMP:10485"/>
        <dbReference type="ChEBI" id="CHEBI:17319"/>
        <dbReference type="ChEBI" id="CHEBI:33737"/>
        <dbReference type="ChEBI" id="CHEBI:33738"/>
        <dbReference type="ChEBI" id="CHEBI:57844"/>
        <dbReference type="ChEBI" id="CHEBI:57856"/>
        <dbReference type="ChEBI" id="CHEBI:59789"/>
        <dbReference type="ChEBI" id="CHEBI:74411"/>
        <dbReference type="ChEBI" id="CHEBI:74497"/>
        <dbReference type="EC" id="2.1.1.192"/>
    </reaction>
</comment>
<dbReference type="GO" id="GO:0002935">
    <property type="term" value="F:tRNA (adenine(37)-C2)-methyltransferase activity"/>
    <property type="evidence" value="ECO:0007669"/>
    <property type="project" value="UniProtKB-UniRule"/>
</dbReference>
<evidence type="ECO:0000256" key="8">
    <source>
        <dbReference type="ARBA" id="ARBA00022691"/>
    </source>
</evidence>
<feature type="binding site" evidence="14">
    <location>
        <position position="131"/>
    </location>
    <ligand>
        <name>[4Fe-4S] cluster</name>
        <dbReference type="ChEBI" id="CHEBI:49883"/>
        <note>4Fe-4S-S-AdoMet</note>
    </ligand>
</feature>
<dbReference type="GO" id="GO:0019843">
    <property type="term" value="F:rRNA binding"/>
    <property type="evidence" value="ECO:0007669"/>
    <property type="project" value="UniProtKB-UniRule"/>
</dbReference>
<dbReference type="InterPro" id="IPR004383">
    <property type="entry name" value="rRNA_lsu_MTrfase_RlmN/Cfr"/>
</dbReference>
<dbReference type="PIRSF" id="PIRSF006004">
    <property type="entry name" value="CHP00048"/>
    <property type="match status" value="1"/>
</dbReference>
<feature type="active site" description="S-methylcysteine intermediate" evidence="14">
    <location>
        <position position="357"/>
    </location>
</feature>
<evidence type="ECO:0000256" key="5">
    <source>
        <dbReference type="ARBA" id="ARBA00022552"/>
    </source>
</evidence>
<dbReference type="GO" id="GO:0000049">
    <property type="term" value="F:tRNA binding"/>
    <property type="evidence" value="ECO:0007669"/>
    <property type="project" value="UniProtKB-UniRule"/>
</dbReference>
<feature type="binding site" evidence="14">
    <location>
        <position position="124"/>
    </location>
    <ligand>
        <name>[4Fe-4S] cluster</name>
        <dbReference type="ChEBI" id="CHEBI:49883"/>
        <note>4Fe-4S-S-AdoMet</note>
    </ligand>
</feature>
<evidence type="ECO:0000256" key="3">
    <source>
        <dbReference type="ARBA" id="ARBA00022485"/>
    </source>
</evidence>
<dbReference type="CDD" id="cd01335">
    <property type="entry name" value="Radical_SAM"/>
    <property type="match status" value="1"/>
</dbReference>
<evidence type="ECO:0000256" key="12">
    <source>
        <dbReference type="ARBA" id="ARBA00023014"/>
    </source>
</evidence>
<comment type="caution">
    <text evidence="16">The sequence shown here is derived from an EMBL/GenBank/DDBJ whole genome shotgun (WGS) entry which is preliminary data.</text>
</comment>
<evidence type="ECO:0000256" key="11">
    <source>
        <dbReference type="ARBA" id="ARBA00023004"/>
    </source>
</evidence>
<dbReference type="GO" id="GO:0030488">
    <property type="term" value="P:tRNA methylation"/>
    <property type="evidence" value="ECO:0007669"/>
    <property type="project" value="UniProtKB-UniRule"/>
</dbReference>
<dbReference type="GO" id="GO:0005737">
    <property type="term" value="C:cytoplasm"/>
    <property type="evidence" value="ECO:0007669"/>
    <property type="project" value="UniProtKB-SubCell"/>
</dbReference>
<comment type="caution">
    <text evidence="14">Lacks conserved residue(s) required for the propagation of feature annotation.</text>
</comment>
<evidence type="ECO:0000313" key="17">
    <source>
        <dbReference type="Proteomes" id="UP000525652"/>
    </source>
</evidence>
<dbReference type="InterPro" id="IPR048641">
    <property type="entry name" value="RlmN_N"/>
</dbReference>
<sequence length="368" mass="41056">MKFRPQKPSILDESAETLTAFLKAEKIPAFRGKQILEWAYKKGVPDFAEMSNLPLTMRESLGEKFAGNPVTPVLWKRSGDDTHKLLSRLEDGALVETVLIQAPMVGVGQEKSRATVCVSSQVGCAYGCKFCASGLAGFKRNLTRGEILGQFFRVGERKDESDTPSAVREDHVPFDNIVFMGMGEPMANFDAVAGAIESLHSDWGFRFGARRITVSTSGLVPEIRKLADLGIPIRLAVSLHGATDEVRSRIMPINRRYPIAELLEAVRYFRERHNRMVTLEFILIEDVNDSLEQAIALSGIAKELHAHVNCIPYNTVEGLEWKRPNLRRQEKFAKILRENGVSVTLRREKGHDISAACGQLRLQHETAA</sequence>
<evidence type="ECO:0000256" key="6">
    <source>
        <dbReference type="ARBA" id="ARBA00022603"/>
    </source>
</evidence>
<feature type="binding site" evidence="14">
    <location>
        <begin position="183"/>
        <end position="184"/>
    </location>
    <ligand>
        <name>S-adenosyl-L-methionine</name>
        <dbReference type="ChEBI" id="CHEBI:59789"/>
    </ligand>
</feature>
<feature type="binding site" evidence="14">
    <location>
        <begin position="238"/>
        <end position="240"/>
    </location>
    <ligand>
        <name>S-adenosyl-L-methionine</name>
        <dbReference type="ChEBI" id="CHEBI:59789"/>
    </ligand>
</feature>
<keyword evidence="13 14" id="KW-1015">Disulfide bond</keyword>
<keyword evidence="4 14" id="KW-0963">Cytoplasm</keyword>
<evidence type="ECO:0000256" key="2">
    <source>
        <dbReference type="ARBA" id="ARBA00007544"/>
    </source>
</evidence>
<dbReference type="GO" id="GO:0046872">
    <property type="term" value="F:metal ion binding"/>
    <property type="evidence" value="ECO:0007669"/>
    <property type="project" value="UniProtKB-KW"/>
</dbReference>
<comment type="similarity">
    <text evidence="2 14">Belongs to the radical SAM superfamily. RlmN family.</text>
</comment>
<feature type="binding site" evidence="14">
    <location>
        <position position="314"/>
    </location>
    <ligand>
        <name>S-adenosyl-L-methionine</name>
        <dbReference type="ChEBI" id="CHEBI:59789"/>
    </ligand>
</feature>
<dbReference type="GO" id="GO:0070040">
    <property type="term" value="F:rRNA (adenine(2503)-C2-)-methyltransferase activity"/>
    <property type="evidence" value="ECO:0007669"/>
    <property type="project" value="UniProtKB-UniRule"/>
</dbReference>
<evidence type="ECO:0000256" key="10">
    <source>
        <dbReference type="ARBA" id="ARBA00022723"/>
    </source>
</evidence>
<dbReference type="PANTHER" id="PTHR30544">
    <property type="entry name" value="23S RRNA METHYLTRANSFERASE"/>
    <property type="match status" value="1"/>
</dbReference>
<dbReference type="PANTHER" id="PTHR30544:SF5">
    <property type="entry name" value="RADICAL SAM CORE DOMAIN-CONTAINING PROTEIN"/>
    <property type="match status" value="1"/>
</dbReference>
<dbReference type="RefSeq" id="WP_185692816.1">
    <property type="nucleotide sequence ID" value="NZ_JACHVA010000082.1"/>
</dbReference>
<comment type="subcellular location">
    <subcellularLocation>
        <location evidence="1 14">Cytoplasm</location>
    </subcellularLocation>
</comment>
<accession>A0A7X1AY48</accession>
<dbReference type="InterPro" id="IPR058240">
    <property type="entry name" value="rSAM_sf"/>
</dbReference>
<dbReference type="NCBIfam" id="TIGR00048">
    <property type="entry name" value="rRNA_mod_RlmN"/>
    <property type="match status" value="1"/>
</dbReference>
<comment type="function">
    <text evidence="14">Specifically methylates position 2 of adenine 2503 in 23S rRNA and position 2 of adenine 37 in tRNAs.</text>
</comment>
<evidence type="ECO:0000256" key="4">
    <source>
        <dbReference type="ARBA" id="ARBA00022490"/>
    </source>
</evidence>
<dbReference type="Proteomes" id="UP000525652">
    <property type="component" value="Unassembled WGS sequence"/>
</dbReference>
<feature type="active site" description="Proton acceptor" evidence="14">
    <location>
        <position position="96"/>
    </location>
</feature>
<evidence type="ECO:0000259" key="15">
    <source>
        <dbReference type="PROSITE" id="PS51918"/>
    </source>
</evidence>
<dbReference type="Gene3D" id="1.10.150.530">
    <property type="match status" value="1"/>
</dbReference>
<feature type="domain" description="Radical SAM core" evidence="15">
    <location>
        <begin position="110"/>
        <end position="352"/>
    </location>
</feature>
<comment type="catalytic activity">
    <reaction evidence="14">
        <text>adenosine(2503) in 23S rRNA + 2 reduced [2Fe-2S]-[ferredoxin] + 2 S-adenosyl-L-methionine = 2-methyladenosine(2503) in 23S rRNA + 5'-deoxyadenosine + L-methionine + 2 oxidized [2Fe-2S]-[ferredoxin] + S-adenosyl-L-homocysteine</text>
        <dbReference type="Rhea" id="RHEA:42916"/>
        <dbReference type="Rhea" id="RHEA-COMP:10000"/>
        <dbReference type="Rhea" id="RHEA-COMP:10001"/>
        <dbReference type="Rhea" id="RHEA-COMP:10152"/>
        <dbReference type="Rhea" id="RHEA-COMP:10282"/>
        <dbReference type="ChEBI" id="CHEBI:17319"/>
        <dbReference type="ChEBI" id="CHEBI:33737"/>
        <dbReference type="ChEBI" id="CHEBI:33738"/>
        <dbReference type="ChEBI" id="CHEBI:57844"/>
        <dbReference type="ChEBI" id="CHEBI:57856"/>
        <dbReference type="ChEBI" id="CHEBI:59789"/>
        <dbReference type="ChEBI" id="CHEBI:74411"/>
        <dbReference type="ChEBI" id="CHEBI:74497"/>
        <dbReference type="EC" id="2.1.1.192"/>
    </reaction>
</comment>
<keyword evidence="6 14" id="KW-0489">Methyltransferase</keyword>
<evidence type="ECO:0000256" key="1">
    <source>
        <dbReference type="ARBA" id="ARBA00004496"/>
    </source>
</evidence>
<dbReference type="SFLD" id="SFLDS00029">
    <property type="entry name" value="Radical_SAM"/>
    <property type="match status" value="1"/>
</dbReference>
<comment type="cofactor">
    <cofactor evidence="14">
        <name>[4Fe-4S] cluster</name>
        <dbReference type="ChEBI" id="CHEBI:49883"/>
    </cofactor>
    <text evidence="14">Binds 1 [4Fe-4S] cluster. The cluster is coordinated with 3 cysteines and an exchangeable S-adenosyl-L-methionine.</text>
</comment>